<evidence type="ECO:0000259" key="11">
    <source>
        <dbReference type="PROSITE" id="PS50883"/>
    </source>
</evidence>
<keyword evidence="5 10" id="KW-0812">Transmembrane</keyword>
<dbReference type="InterPro" id="IPR050706">
    <property type="entry name" value="Cyclic-di-GMP_PDE-like"/>
</dbReference>
<feature type="domain" description="EAL" evidence="11">
    <location>
        <begin position="253"/>
        <end position="506"/>
    </location>
</feature>
<evidence type="ECO:0000313" key="12">
    <source>
        <dbReference type="EMBL" id="RSD30256.1"/>
    </source>
</evidence>
<evidence type="ECO:0000256" key="10">
    <source>
        <dbReference type="SAM" id="Phobius"/>
    </source>
</evidence>
<dbReference type="RefSeq" id="WP_125322522.1">
    <property type="nucleotide sequence ID" value="NZ_AP024889.1"/>
</dbReference>
<comment type="subcellular location">
    <subcellularLocation>
        <location evidence="1">Cell membrane</location>
        <topology evidence="1">Multi-pass membrane protein</topology>
    </subcellularLocation>
</comment>
<name>A0A3R9F5C2_9VIBR</name>
<evidence type="ECO:0000256" key="2">
    <source>
        <dbReference type="ARBA" id="ARBA00012282"/>
    </source>
</evidence>
<dbReference type="Pfam" id="PF12792">
    <property type="entry name" value="CSS-motif"/>
    <property type="match status" value="1"/>
</dbReference>
<reference evidence="12 13" key="1">
    <citation type="submission" date="2018-12" db="EMBL/GenBank/DDBJ databases">
        <title>Genomic taxonomy of the Vibrionaceae family.</title>
        <authorList>
            <person name="Gomez-Gil B."/>
            <person name="Enciso-Ibarra K."/>
        </authorList>
    </citation>
    <scope>NUCLEOTIDE SEQUENCE [LARGE SCALE GENOMIC DNA]</scope>
    <source>
        <strain evidence="12 13">CAIM 594</strain>
    </source>
</reference>
<evidence type="ECO:0000256" key="1">
    <source>
        <dbReference type="ARBA" id="ARBA00004651"/>
    </source>
</evidence>
<evidence type="ECO:0000256" key="7">
    <source>
        <dbReference type="ARBA" id="ARBA00022989"/>
    </source>
</evidence>
<dbReference type="Gene3D" id="3.20.20.450">
    <property type="entry name" value="EAL domain"/>
    <property type="match status" value="1"/>
</dbReference>
<feature type="transmembrane region" description="Helical" evidence="10">
    <location>
        <begin position="14"/>
        <end position="36"/>
    </location>
</feature>
<dbReference type="EMBL" id="RSFA01000075">
    <property type="protein sequence ID" value="RSD30256.1"/>
    <property type="molecule type" value="Genomic_DNA"/>
</dbReference>
<evidence type="ECO:0000256" key="8">
    <source>
        <dbReference type="ARBA" id="ARBA00023136"/>
    </source>
</evidence>
<feature type="transmembrane region" description="Helical" evidence="10">
    <location>
        <begin position="231"/>
        <end position="249"/>
    </location>
</feature>
<dbReference type="PROSITE" id="PS50883">
    <property type="entry name" value="EAL"/>
    <property type="match status" value="1"/>
</dbReference>
<dbReference type="EC" id="3.1.4.52" evidence="2"/>
<dbReference type="PANTHER" id="PTHR33121:SF80">
    <property type="entry name" value="CYCLIC DI-GMP PHOSPHODIESTERASE PDEL"/>
    <property type="match status" value="1"/>
</dbReference>
<dbReference type="Proteomes" id="UP000269041">
    <property type="component" value="Unassembled WGS sequence"/>
</dbReference>
<comment type="catalytic activity">
    <reaction evidence="9">
        <text>3',3'-c-di-GMP + H2O = 5'-phosphoguanylyl(3'-&gt;5')guanosine + H(+)</text>
        <dbReference type="Rhea" id="RHEA:24902"/>
        <dbReference type="ChEBI" id="CHEBI:15377"/>
        <dbReference type="ChEBI" id="CHEBI:15378"/>
        <dbReference type="ChEBI" id="CHEBI:58754"/>
        <dbReference type="ChEBI" id="CHEBI:58805"/>
        <dbReference type="EC" id="3.1.4.52"/>
    </reaction>
</comment>
<dbReference type="Pfam" id="PF00563">
    <property type="entry name" value="EAL"/>
    <property type="match status" value="1"/>
</dbReference>
<evidence type="ECO:0000313" key="13">
    <source>
        <dbReference type="Proteomes" id="UP000269041"/>
    </source>
</evidence>
<dbReference type="SUPFAM" id="SSF141868">
    <property type="entry name" value="EAL domain-like"/>
    <property type="match status" value="1"/>
</dbReference>
<dbReference type="AlphaFoldDB" id="A0A3R9F5C2"/>
<keyword evidence="8 10" id="KW-0472">Membrane</keyword>
<evidence type="ECO:0000256" key="6">
    <source>
        <dbReference type="ARBA" id="ARBA00022801"/>
    </source>
</evidence>
<dbReference type="InterPro" id="IPR001633">
    <property type="entry name" value="EAL_dom"/>
</dbReference>
<comment type="caution">
    <text evidence="12">The sequence shown here is derived from an EMBL/GenBank/DDBJ whole genome shotgun (WGS) entry which is preliminary data.</text>
</comment>
<dbReference type="CDD" id="cd01948">
    <property type="entry name" value="EAL"/>
    <property type="match status" value="1"/>
</dbReference>
<dbReference type="GO" id="GO:0005886">
    <property type="term" value="C:plasma membrane"/>
    <property type="evidence" value="ECO:0007669"/>
    <property type="project" value="UniProtKB-SubCell"/>
</dbReference>
<keyword evidence="6" id="KW-0378">Hydrolase</keyword>
<evidence type="ECO:0000256" key="3">
    <source>
        <dbReference type="ARBA" id="ARBA00022475"/>
    </source>
</evidence>
<dbReference type="GO" id="GO:0071111">
    <property type="term" value="F:cyclic-guanylate-specific phosphodiesterase activity"/>
    <property type="evidence" value="ECO:0007669"/>
    <property type="project" value="UniProtKB-EC"/>
</dbReference>
<keyword evidence="3" id="KW-1003">Cell membrane</keyword>
<keyword evidence="4" id="KW-0973">c-di-GMP</keyword>
<evidence type="ECO:0000256" key="5">
    <source>
        <dbReference type="ARBA" id="ARBA00022692"/>
    </source>
</evidence>
<sequence length="506" mass="57066">MRNYLKAAPLLTRLVLTSISFVLPVVLGTILLFVLAQNSLQREMNRSLESGVVLLDRLLWNADAAAQRAYPYTQGQCDEVLPYIRDLVVIIPDVRMITLIKDGRIYCSSLLGKVDTPLPDYKLVDNSLVLMPSSPITPKESALSFVMTNGEISVASSISGYYLKNILTLTSQEKMIHLQIGETWIDKTGHVSTSPIKSTLRVNSKHYAYSLSVWLSGDEYVDFMVSHKQSAMIILIGFCAVMAWYTYWITGKPESMKDKINRAIYNKEFVPYVQPYVDSDYNIVGAEVLMRWNDPQEGLVRPDLFIPLAEESGLIIPMTKLIMAQVGEQLSLHQDLLGEGFTVSFNISAKHCINSDLLEDSLSFLKAFSPGKVRLCLELTERELIENTKEAQNLFTALHENNIQLAIDDFGTGHSSLRYLHQFRFDVLKIDQSFIRMIGNDSVSAHIVENLLDLASRLGMNTVAEGVETLEQVEYLAQHKVHFLQGYYFAKPMPIKEFIDSISKQS</sequence>
<protein>
    <recommendedName>
        <fullName evidence="2">cyclic-guanylate-specific phosphodiesterase</fullName>
        <ecNumber evidence="2">3.1.4.52</ecNumber>
    </recommendedName>
</protein>
<keyword evidence="13" id="KW-1185">Reference proteome</keyword>
<dbReference type="SMART" id="SM00052">
    <property type="entry name" value="EAL"/>
    <property type="match status" value="1"/>
</dbReference>
<dbReference type="OrthoDB" id="675397at2"/>
<accession>A0A3R9F5C2</accession>
<evidence type="ECO:0000256" key="9">
    <source>
        <dbReference type="ARBA" id="ARBA00034290"/>
    </source>
</evidence>
<keyword evidence="7 10" id="KW-1133">Transmembrane helix</keyword>
<dbReference type="InterPro" id="IPR024744">
    <property type="entry name" value="CSS-motif_dom"/>
</dbReference>
<dbReference type="InterPro" id="IPR035919">
    <property type="entry name" value="EAL_sf"/>
</dbReference>
<proteinExistence type="predicted"/>
<dbReference type="PANTHER" id="PTHR33121">
    <property type="entry name" value="CYCLIC DI-GMP PHOSPHODIESTERASE PDEF"/>
    <property type="match status" value="1"/>
</dbReference>
<gene>
    <name evidence="12" type="ORF">EJA03_14865</name>
</gene>
<evidence type="ECO:0000256" key="4">
    <source>
        <dbReference type="ARBA" id="ARBA00022636"/>
    </source>
</evidence>
<organism evidence="12 13">
    <name type="scientific">Vibrio pectenicida</name>
    <dbReference type="NCBI Taxonomy" id="62763"/>
    <lineage>
        <taxon>Bacteria</taxon>
        <taxon>Pseudomonadati</taxon>
        <taxon>Pseudomonadota</taxon>
        <taxon>Gammaproteobacteria</taxon>
        <taxon>Vibrionales</taxon>
        <taxon>Vibrionaceae</taxon>
        <taxon>Vibrio</taxon>
    </lineage>
</organism>